<dbReference type="Gene3D" id="1.10.1040.10">
    <property type="entry name" value="N-(1-d-carboxylethyl)-l-norvaline Dehydrogenase, domain 2"/>
    <property type="match status" value="1"/>
</dbReference>
<dbReference type="Pfam" id="PF02558">
    <property type="entry name" value="ApbA"/>
    <property type="match status" value="1"/>
</dbReference>
<dbReference type="InterPro" id="IPR013332">
    <property type="entry name" value="KPR_N"/>
</dbReference>
<comment type="function">
    <text evidence="4">Catalyzes the NADPH-dependent reduction of ketopantoate into pantoic acid.</text>
</comment>
<evidence type="ECO:0000256" key="4">
    <source>
        <dbReference type="RuleBase" id="RU362068"/>
    </source>
</evidence>
<dbReference type="InterPro" id="IPR013328">
    <property type="entry name" value="6PGD_dom2"/>
</dbReference>
<dbReference type="UniPathway" id="UPA00028">
    <property type="reaction ID" value="UER00004"/>
</dbReference>
<dbReference type="GO" id="GO:0008677">
    <property type="term" value="F:2-dehydropantoate 2-reductase activity"/>
    <property type="evidence" value="ECO:0007669"/>
    <property type="project" value="UniProtKB-EC"/>
</dbReference>
<evidence type="ECO:0000259" key="5">
    <source>
        <dbReference type="Pfam" id="PF02558"/>
    </source>
</evidence>
<keyword evidence="3 4" id="KW-0560">Oxidoreductase</keyword>
<dbReference type="PANTHER" id="PTHR21708">
    <property type="entry name" value="PROBABLE 2-DEHYDROPANTOATE 2-REDUCTASE"/>
    <property type="match status" value="1"/>
</dbReference>
<dbReference type="FunFam" id="1.10.1040.10:FF:000017">
    <property type="entry name" value="2-dehydropantoate 2-reductase"/>
    <property type="match status" value="1"/>
</dbReference>
<dbReference type="InterPro" id="IPR008927">
    <property type="entry name" value="6-PGluconate_DH-like_C_sf"/>
</dbReference>
<dbReference type="InterPro" id="IPR013752">
    <property type="entry name" value="KPA_reductase"/>
</dbReference>
<sequence>MDIVIIGAGALGAYFGSRFHEGGANVTFLVREGRAKQLKTKGIKVASPKGDYRIDNPKYVTDVTEISHADLVLVCVKGYHVQGTINDLKSLTENGAYVLPILNGIEHVSMLQDQLGKDSVLGGLSFIIATLNEDGHVIHSSDFDNLIFGPLEPTQTTICKELDELLKKTNISGNNTDAILTELWKKYMFINAFSGITTATNLSIGPIRKEAETIRIVDMLLHEMQTLAKAYKVKITEEDVEEAKNKLRGLPDEATSSMHQDLRKGMTLEVDHLHGGAIRLAKAVGVEMPYTETIYGVIKPFENA</sequence>
<proteinExistence type="inferred from homology"/>
<dbReference type="AlphaFoldDB" id="A0A220U003"/>
<gene>
    <name evidence="7" type="ORF">CFK37_04070</name>
</gene>
<evidence type="ECO:0000313" key="8">
    <source>
        <dbReference type="Proteomes" id="UP000198312"/>
    </source>
</evidence>
<dbReference type="KEGG" id="vil:CFK37_04070"/>
<protein>
    <recommendedName>
        <fullName evidence="4">2-dehydropantoate 2-reductase</fullName>
        <ecNumber evidence="4">1.1.1.169</ecNumber>
    </recommendedName>
    <alternativeName>
        <fullName evidence="4">Ketopantoate reductase</fullName>
    </alternativeName>
</protein>
<dbReference type="RefSeq" id="WP_089060684.1">
    <property type="nucleotide sequence ID" value="NZ_CP022315.1"/>
</dbReference>
<dbReference type="GO" id="GO:0005737">
    <property type="term" value="C:cytoplasm"/>
    <property type="evidence" value="ECO:0007669"/>
    <property type="project" value="TreeGrafter"/>
</dbReference>
<organism evidence="7 8">
    <name type="scientific">Virgibacillus phasianinus</name>
    <dbReference type="NCBI Taxonomy" id="2017483"/>
    <lineage>
        <taxon>Bacteria</taxon>
        <taxon>Bacillati</taxon>
        <taxon>Bacillota</taxon>
        <taxon>Bacilli</taxon>
        <taxon>Bacillales</taxon>
        <taxon>Bacillaceae</taxon>
        <taxon>Virgibacillus</taxon>
    </lineage>
</organism>
<evidence type="ECO:0000259" key="6">
    <source>
        <dbReference type="Pfam" id="PF08546"/>
    </source>
</evidence>
<evidence type="ECO:0000256" key="1">
    <source>
        <dbReference type="ARBA" id="ARBA00007870"/>
    </source>
</evidence>
<evidence type="ECO:0000256" key="2">
    <source>
        <dbReference type="ARBA" id="ARBA00022857"/>
    </source>
</evidence>
<dbReference type="OrthoDB" id="9793586at2"/>
<feature type="domain" description="Ketopantoate reductase N-terminal" evidence="5">
    <location>
        <begin position="3"/>
        <end position="151"/>
    </location>
</feature>
<accession>A0A220U003</accession>
<comment type="similarity">
    <text evidence="1 4">Belongs to the ketopantoate reductase family.</text>
</comment>
<evidence type="ECO:0000313" key="7">
    <source>
        <dbReference type="EMBL" id="ASK61407.1"/>
    </source>
</evidence>
<comment type="pathway">
    <text evidence="4">Cofactor biosynthesis; (R)-pantothenate biosynthesis; (R)-pantoate from 3-methyl-2-oxobutanoate: step 2/2.</text>
</comment>
<feature type="domain" description="Ketopantoate reductase C-terminal" evidence="6">
    <location>
        <begin position="179"/>
        <end position="300"/>
    </location>
</feature>
<dbReference type="EMBL" id="CP022315">
    <property type="protein sequence ID" value="ASK61407.1"/>
    <property type="molecule type" value="Genomic_DNA"/>
</dbReference>
<dbReference type="EC" id="1.1.1.169" evidence="4"/>
<dbReference type="NCBIfam" id="TIGR00745">
    <property type="entry name" value="apbA_panE"/>
    <property type="match status" value="1"/>
</dbReference>
<reference evidence="7 8" key="1">
    <citation type="submission" date="2017-07" db="EMBL/GenBank/DDBJ databases">
        <title>Virgibacillus sp. LM2416.</title>
        <authorList>
            <person name="Tak E.J."/>
            <person name="Bae J.-W."/>
        </authorList>
    </citation>
    <scope>NUCLEOTIDE SEQUENCE [LARGE SCALE GENOMIC DNA]</scope>
    <source>
        <strain evidence="7 8">LM2416</strain>
    </source>
</reference>
<dbReference type="SUPFAM" id="SSF51735">
    <property type="entry name" value="NAD(P)-binding Rossmann-fold domains"/>
    <property type="match status" value="1"/>
</dbReference>
<dbReference type="GO" id="GO:0015940">
    <property type="term" value="P:pantothenate biosynthetic process"/>
    <property type="evidence" value="ECO:0007669"/>
    <property type="project" value="UniProtKB-UniPathway"/>
</dbReference>
<dbReference type="InterPro" id="IPR003710">
    <property type="entry name" value="ApbA"/>
</dbReference>
<dbReference type="Pfam" id="PF08546">
    <property type="entry name" value="ApbA_C"/>
    <property type="match status" value="1"/>
</dbReference>
<keyword evidence="8" id="KW-1185">Reference proteome</keyword>
<dbReference type="Proteomes" id="UP000198312">
    <property type="component" value="Chromosome"/>
</dbReference>
<keyword evidence="2 4" id="KW-0521">NADP</keyword>
<dbReference type="Gene3D" id="3.40.50.720">
    <property type="entry name" value="NAD(P)-binding Rossmann-like Domain"/>
    <property type="match status" value="1"/>
</dbReference>
<name>A0A220U003_9BACI</name>
<evidence type="ECO:0000256" key="3">
    <source>
        <dbReference type="ARBA" id="ARBA00023002"/>
    </source>
</evidence>
<dbReference type="PANTHER" id="PTHR21708:SF26">
    <property type="entry name" value="2-DEHYDROPANTOATE 2-REDUCTASE"/>
    <property type="match status" value="1"/>
</dbReference>
<comment type="catalytic activity">
    <reaction evidence="4">
        <text>(R)-pantoate + NADP(+) = 2-dehydropantoate + NADPH + H(+)</text>
        <dbReference type="Rhea" id="RHEA:16233"/>
        <dbReference type="ChEBI" id="CHEBI:11561"/>
        <dbReference type="ChEBI" id="CHEBI:15378"/>
        <dbReference type="ChEBI" id="CHEBI:15980"/>
        <dbReference type="ChEBI" id="CHEBI:57783"/>
        <dbReference type="ChEBI" id="CHEBI:58349"/>
        <dbReference type="EC" id="1.1.1.169"/>
    </reaction>
</comment>
<dbReference type="InterPro" id="IPR036291">
    <property type="entry name" value="NAD(P)-bd_dom_sf"/>
</dbReference>
<dbReference type="InterPro" id="IPR051402">
    <property type="entry name" value="KPR-Related"/>
</dbReference>
<keyword evidence="4" id="KW-0566">Pantothenate biosynthesis</keyword>
<dbReference type="SUPFAM" id="SSF48179">
    <property type="entry name" value="6-phosphogluconate dehydrogenase C-terminal domain-like"/>
    <property type="match status" value="1"/>
</dbReference>